<accession>A0ABS7GFY6</accession>
<feature type="domain" description="Outer membrane protein beta-barrel" evidence="2">
    <location>
        <begin position="229"/>
        <end position="386"/>
    </location>
</feature>
<evidence type="ECO:0000256" key="1">
    <source>
        <dbReference type="SAM" id="SignalP"/>
    </source>
</evidence>
<feature type="chain" id="PRO_5045684505" evidence="1">
    <location>
        <begin position="20"/>
        <end position="412"/>
    </location>
</feature>
<evidence type="ECO:0000259" key="2">
    <source>
        <dbReference type="Pfam" id="PF13568"/>
    </source>
</evidence>
<keyword evidence="1" id="KW-0732">Signal</keyword>
<gene>
    <name evidence="3" type="ORF">K1Y79_19845</name>
</gene>
<feature type="signal peptide" evidence="1">
    <location>
        <begin position="1"/>
        <end position="19"/>
    </location>
</feature>
<protein>
    <submittedName>
        <fullName evidence="3">PorT family protein</fullName>
    </submittedName>
</protein>
<comment type="caution">
    <text evidence="3">The sequence shown here is derived from an EMBL/GenBank/DDBJ whole genome shotgun (WGS) entry which is preliminary data.</text>
</comment>
<proteinExistence type="predicted"/>
<name>A0ABS7GFY6_9BACT</name>
<sequence length="412" mass="46742">MKNSFLYLFCTLMAFSAMAQQNYVPATIITLQQDSLKGFIEFHDWFQPPTEIQFKQQLSDATVQHFKPADISGFLVAVPDVAYAARKVRLDITFEELANLRKGNEREIQDAVVFLRKLTGGVYTLYEYMDKYSRAHYIYEGKQAPPTELECIKTYYNRASTEGLVEDDRYHAQLEVLFADNPAVAARAGTVKYHRKNLSRLFIAYNTASNPATVTVPVNSVRTRVRYPVSFGLLAGVSHNSFKVKGGNSVAAATYHSNTFLTGGAWVNIPLGKALPNVSAVGEVMYKRSRAHTKPWEGSMYKFDFSYIQVNTLIRYTYPLKGLFRPYANVGFGNGWMIRETENLAQYPWRPGIWEKSAEPLRKYEQSFIAGVGFDVSRMGVEFRYNSSNGYAPLNGNRTVINSLQLLVKFRL</sequence>
<dbReference type="InterPro" id="IPR025665">
    <property type="entry name" value="Beta-barrel_OMP_2"/>
</dbReference>
<keyword evidence="4" id="KW-1185">Reference proteome</keyword>
<dbReference type="Pfam" id="PF13568">
    <property type="entry name" value="OMP_b-brl_2"/>
    <property type="match status" value="1"/>
</dbReference>
<reference evidence="3 4" key="1">
    <citation type="submission" date="2021-08" db="EMBL/GenBank/DDBJ databases">
        <title>The genome sequence of Chitinophaga sp. B61.</title>
        <authorList>
            <person name="Zhang X."/>
        </authorList>
    </citation>
    <scope>NUCLEOTIDE SEQUENCE [LARGE SCALE GENOMIC DNA]</scope>
    <source>
        <strain evidence="3 4">B61</strain>
    </source>
</reference>
<dbReference type="RefSeq" id="WP_220251899.1">
    <property type="nucleotide sequence ID" value="NZ_JAICCF010000003.1"/>
</dbReference>
<organism evidence="3 4">
    <name type="scientific">Chitinophaga rhizophila</name>
    <dbReference type="NCBI Taxonomy" id="2866212"/>
    <lineage>
        <taxon>Bacteria</taxon>
        <taxon>Pseudomonadati</taxon>
        <taxon>Bacteroidota</taxon>
        <taxon>Chitinophagia</taxon>
        <taxon>Chitinophagales</taxon>
        <taxon>Chitinophagaceae</taxon>
        <taxon>Chitinophaga</taxon>
    </lineage>
</organism>
<dbReference type="Proteomes" id="UP000812961">
    <property type="component" value="Unassembled WGS sequence"/>
</dbReference>
<dbReference type="EMBL" id="JAICCF010000003">
    <property type="protein sequence ID" value="MBW8686604.1"/>
    <property type="molecule type" value="Genomic_DNA"/>
</dbReference>
<evidence type="ECO:0000313" key="3">
    <source>
        <dbReference type="EMBL" id="MBW8686604.1"/>
    </source>
</evidence>
<evidence type="ECO:0000313" key="4">
    <source>
        <dbReference type="Proteomes" id="UP000812961"/>
    </source>
</evidence>